<protein>
    <submittedName>
        <fullName evidence="1">Uncharacterized protein</fullName>
    </submittedName>
</protein>
<comment type="caution">
    <text evidence="1">The sequence shown here is derived from an EMBL/GenBank/DDBJ whole genome shotgun (WGS) entry which is preliminary data.</text>
</comment>
<accession>A0AAE1RA79</accession>
<evidence type="ECO:0000313" key="2">
    <source>
        <dbReference type="Proteomes" id="UP001291623"/>
    </source>
</evidence>
<dbReference type="AlphaFoldDB" id="A0AAE1RA79"/>
<proteinExistence type="predicted"/>
<keyword evidence="2" id="KW-1185">Reference proteome</keyword>
<name>A0AAE1RA79_9SOLA</name>
<reference evidence="1" key="1">
    <citation type="submission" date="2023-12" db="EMBL/GenBank/DDBJ databases">
        <title>Genome assembly of Anisodus tanguticus.</title>
        <authorList>
            <person name="Wang Y.-J."/>
        </authorList>
    </citation>
    <scope>NUCLEOTIDE SEQUENCE</scope>
    <source>
        <strain evidence="1">KB-2021</strain>
        <tissue evidence="1">Leaf</tissue>
    </source>
</reference>
<organism evidence="1 2">
    <name type="scientific">Anisodus tanguticus</name>
    <dbReference type="NCBI Taxonomy" id="243964"/>
    <lineage>
        <taxon>Eukaryota</taxon>
        <taxon>Viridiplantae</taxon>
        <taxon>Streptophyta</taxon>
        <taxon>Embryophyta</taxon>
        <taxon>Tracheophyta</taxon>
        <taxon>Spermatophyta</taxon>
        <taxon>Magnoliopsida</taxon>
        <taxon>eudicotyledons</taxon>
        <taxon>Gunneridae</taxon>
        <taxon>Pentapetalae</taxon>
        <taxon>asterids</taxon>
        <taxon>lamiids</taxon>
        <taxon>Solanales</taxon>
        <taxon>Solanaceae</taxon>
        <taxon>Solanoideae</taxon>
        <taxon>Hyoscyameae</taxon>
        <taxon>Anisodus</taxon>
    </lineage>
</organism>
<sequence>MLENNNGICLRGHIYLFFISMVRTPNIVEADLPDNVRRESNSDTMEKHGIRGCFRETLGSRQSIITIKASKADQLSKEQFSQLVQLLHQVKISQPEASFSEVNANSAGSFNEEATGTW</sequence>
<dbReference type="Proteomes" id="UP001291623">
    <property type="component" value="Unassembled WGS sequence"/>
</dbReference>
<evidence type="ECO:0000313" key="1">
    <source>
        <dbReference type="EMBL" id="KAK4348395.1"/>
    </source>
</evidence>
<gene>
    <name evidence="1" type="ORF">RND71_031150</name>
</gene>
<dbReference type="EMBL" id="JAVYJV010000017">
    <property type="protein sequence ID" value="KAK4348395.1"/>
    <property type="molecule type" value="Genomic_DNA"/>
</dbReference>